<dbReference type="InterPro" id="IPR036162">
    <property type="entry name" value="Resolvase-like_N_sf"/>
</dbReference>
<dbReference type="Pfam" id="PF07508">
    <property type="entry name" value="Recombinase"/>
    <property type="match status" value="1"/>
</dbReference>
<dbReference type="InterPro" id="IPR006119">
    <property type="entry name" value="Resolv_N"/>
</dbReference>
<dbReference type="InterPro" id="IPR038109">
    <property type="entry name" value="DNA_bind_recomb_sf"/>
</dbReference>
<reference evidence="4 5" key="1">
    <citation type="submission" date="2016-04" db="EMBL/GenBank/DDBJ databases">
        <title>Genome sequence of Clostridium magnum DSM 2767.</title>
        <authorList>
            <person name="Poehlein A."/>
            <person name="Uhlig R."/>
            <person name="Fischer R."/>
            <person name="Bahl H."/>
            <person name="Daniel R."/>
        </authorList>
    </citation>
    <scope>NUCLEOTIDE SEQUENCE [LARGE SCALE GENOMIC DNA]</scope>
    <source>
        <strain evidence="4 5">DSM 2767</strain>
    </source>
</reference>
<dbReference type="PROSITE" id="PS51736">
    <property type="entry name" value="RECOMBINASES_3"/>
    <property type="match status" value="1"/>
</dbReference>
<dbReference type="SUPFAM" id="SSF53041">
    <property type="entry name" value="Resolvase-like"/>
    <property type="match status" value="1"/>
</dbReference>
<evidence type="ECO:0000313" key="5">
    <source>
        <dbReference type="Proteomes" id="UP000076603"/>
    </source>
</evidence>
<evidence type="ECO:0000259" key="3">
    <source>
        <dbReference type="PROSITE" id="PS51737"/>
    </source>
</evidence>
<dbReference type="STRING" id="1121326.CLMAG_03330"/>
<dbReference type="RefSeq" id="WP_066617015.1">
    <property type="nucleotide sequence ID" value="NZ_FQXL01000015.1"/>
</dbReference>
<dbReference type="PROSITE" id="PS51737">
    <property type="entry name" value="RECOMBINASE_DNA_BIND"/>
    <property type="match status" value="1"/>
</dbReference>
<dbReference type="Proteomes" id="UP000076603">
    <property type="component" value="Unassembled WGS sequence"/>
</dbReference>
<dbReference type="PATRIC" id="fig|1121326.3.peg.311"/>
<evidence type="ECO:0000313" key="4">
    <source>
        <dbReference type="EMBL" id="KZL93310.1"/>
    </source>
</evidence>
<accession>A0A162U182</accession>
<dbReference type="InterPro" id="IPR050639">
    <property type="entry name" value="SSR_resolvase"/>
</dbReference>
<dbReference type="GO" id="GO:0000150">
    <property type="term" value="F:DNA strand exchange activity"/>
    <property type="evidence" value="ECO:0007669"/>
    <property type="project" value="InterPro"/>
</dbReference>
<proteinExistence type="predicted"/>
<name>A0A162U182_9CLOT</name>
<dbReference type="Pfam" id="PF14287">
    <property type="entry name" value="DUF4368"/>
    <property type="match status" value="1"/>
</dbReference>
<protein>
    <submittedName>
        <fullName evidence="4">Recombinase</fullName>
    </submittedName>
</protein>
<feature type="domain" description="Recombinase" evidence="3">
    <location>
        <begin position="164"/>
        <end position="308"/>
    </location>
</feature>
<dbReference type="Gene3D" id="3.90.1750.20">
    <property type="entry name" value="Putative Large Serine Recombinase, Chain B, Domain 2"/>
    <property type="match status" value="1"/>
</dbReference>
<organism evidence="4 5">
    <name type="scientific">Clostridium magnum DSM 2767</name>
    <dbReference type="NCBI Taxonomy" id="1121326"/>
    <lineage>
        <taxon>Bacteria</taxon>
        <taxon>Bacillati</taxon>
        <taxon>Bacillota</taxon>
        <taxon>Clostridia</taxon>
        <taxon>Eubacteriales</taxon>
        <taxon>Clostridiaceae</taxon>
        <taxon>Clostridium</taxon>
    </lineage>
</organism>
<dbReference type="GO" id="GO:0003677">
    <property type="term" value="F:DNA binding"/>
    <property type="evidence" value="ECO:0007669"/>
    <property type="project" value="InterPro"/>
</dbReference>
<comment type="caution">
    <text evidence="4">The sequence shown here is derived from an EMBL/GenBank/DDBJ whole genome shotgun (WGS) entry which is preliminary data.</text>
</comment>
<feature type="domain" description="Resolvase/invertase-type recombinase catalytic" evidence="2">
    <location>
        <begin position="3"/>
        <end position="156"/>
    </location>
</feature>
<gene>
    <name evidence="4" type="ORF">CLMAG_03330</name>
</gene>
<dbReference type="InterPro" id="IPR025827">
    <property type="entry name" value="Zn_ribbon_recom_dom"/>
</dbReference>
<dbReference type="Gene3D" id="3.40.50.1390">
    <property type="entry name" value="Resolvase, N-terminal catalytic domain"/>
    <property type="match status" value="1"/>
</dbReference>
<dbReference type="Pfam" id="PF00239">
    <property type="entry name" value="Resolvase"/>
    <property type="match status" value="1"/>
</dbReference>
<keyword evidence="5" id="KW-1185">Reference proteome</keyword>
<dbReference type="InterPro" id="IPR011109">
    <property type="entry name" value="DNA_bind_recombinase_dom"/>
</dbReference>
<dbReference type="PANTHER" id="PTHR30461:SF23">
    <property type="entry name" value="DNA RECOMBINASE-RELATED"/>
    <property type="match status" value="1"/>
</dbReference>
<sequence length="523" mass="61068">MDRVAIYCRLSDEDKNKKNNTDDSESIINQKNMLIKYAKDKGWPIYKVYSDDDYSGLDSDRPEFNEMIAAAEAGKFDIILCKTQSRFTRDMELVEKYLHNKFIEWNIRFITAVDGVDTSEKHNKKSRQINGLVNEWYCEDISDSIRAVFKSKQSSGKFIGSFACYGYMKDENDKNKLIIDEEAAAVVRFIFNMYLQGNGVQHIVYILNERAIPNPTKYKHLKGFKYVNSQAKDNRGLWNKTTVKRILKNIMYIGHMVQHKRQKVSYKSKKIKSLASEDWIIVKNTHPSIVDIETFNKVQQRLKSNIRSTGTGEAHLFSSKVRCIDCNSTMQKTSNGRGYQYLRCKSYSISAKGKKLCNSHSINLSFLEEIIFNKIKEYFRNLCNTENLANELMLEKGINDKLTTLESELIRINKEINKRTEALKSLYLEKISGEINAEQYNEFASSFEKDKKKFLLKKSEIENMIEEIKENSDDVERYIKLIEKYRSFEKLTHAVIDELIDYIEIGEKHKGTGEQKIKIHWNF</sequence>
<evidence type="ECO:0000259" key="2">
    <source>
        <dbReference type="PROSITE" id="PS51736"/>
    </source>
</evidence>
<keyword evidence="1" id="KW-0175">Coiled coil</keyword>
<evidence type="ECO:0000256" key="1">
    <source>
        <dbReference type="SAM" id="Coils"/>
    </source>
</evidence>
<dbReference type="EMBL" id="LWAE01000001">
    <property type="protein sequence ID" value="KZL93310.1"/>
    <property type="molecule type" value="Genomic_DNA"/>
</dbReference>
<dbReference type="OrthoDB" id="9804620at2"/>
<dbReference type="SMART" id="SM00857">
    <property type="entry name" value="Resolvase"/>
    <property type="match status" value="1"/>
</dbReference>
<dbReference type="AlphaFoldDB" id="A0A162U182"/>
<dbReference type="InterPro" id="IPR025378">
    <property type="entry name" value="DUF4368"/>
</dbReference>
<feature type="coiled-coil region" evidence="1">
    <location>
        <begin position="451"/>
        <end position="481"/>
    </location>
</feature>
<dbReference type="Pfam" id="PF13408">
    <property type="entry name" value="Zn_ribbon_recom"/>
    <property type="match status" value="1"/>
</dbReference>
<dbReference type="PANTHER" id="PTHR30461">
    <property type="entry name" value="DNA-INVERTASE FROM LAMBDOID PROPHAGE"/>
    <property type="match status" value="1"/>
</dbReference>